<accession>W9RPU3</accession>
<dbReference type="PANTHER" id="PTHR46913:SF19">
    <property type="entry name" value="RING-TYPE E3 UBIQUITIN TRANSFERASE"/>
    <property type="match status" value="1"/>
</dbReference>
<dbReference type="Pfam" id="PF13639">
    <property type="entry name" value="zf-RING_2"/>
    <property type="match status" value="1"/>
</dbReference>
<dbReference type="GO" id="GO:0016020">
    <property type="term" value="C:membrane"/>
    <property type="evidence" value="ECO:0007669"/>
    <property type="project" value="UniProtKB-SubCell"/>
</dbReference>
<feature type="domain" description="RING-type" evidence="16">
    <location>
        <begin position="163"/>
        <end position="205"/>
    </location>
</feature>
<evidence type="ECO:0000313" key="17">
    <source>
        <dbReference type="EMBL" id="EXB86653.1"/>
    </source>
</evidence>
<keyword evidence="11 15" id="KW-1133">Transmembrane helix</keyword>
<dbReference type="SUPFAM" id="SSF57850">
    <property type="entry name" value="RING/U-box"/>
    <property type="match status" value="1"/>
</dbReference>
<keyword evidence="9" id="KW-0833">Ubl conjugation pathway</keyword>
<evidence type="ECO:0000256" key="13">
    <source>
        <dbReference type="ARBA" id="ARBA00024209"/>
    </source>
</evidence>
<evidence type="ECO:0000256" key="2">
    <source>
        <dbReference type="ARBA" id="ARBA00004167"/>
    </source>
</evidence>
<comment type="pathway">
    <text evidence="3">Protein modification; protein ubiquitination.</text>
</comment>
<keyword evidence="7" id="KW-0479">Metal-binding</keyword>
<reference evidence="19" key="1">
    <citation type="submission" date="2013-01" db="EMBL/GenBank/DDBJ databases">
        <title>Draft Genome Sequence of a Mulberry Tree, Morus notabilis C.K. Schneid.</title>
        <authorList>
            <person name="He N."/>
            <person name="Zhao S."/>
        </authorList>
    </citation>
    <scope>NUCLEOTIDE SEQUENCE</scope>
</reference>
<keyword evidence="8 14" id="KW-0863">Zinc-finger</keyword>
<dbReference type="EMBL" id="KE625294">
    <property type="protein sequence ID" value="EXC52099.1"/>
    <property type="molecule type" value="Genomic_DNA"/>
</dbReference>
<evidence type="ECO:0000256" key="4">
    <source>
        <dbReference type="ARBA" id="ARBA00012483"/>
    </source>
</evidence>
<feature type="transmembrane region" description="Helical" evidence="15">
    <location>
        <begin position="63"/>
        <end position="82"/>
    </location>
</feature>
<dbReference type="PROSITE" id="PS50089">
    <property type="entry name" value="ZF_RING_2"/>
    <property type="match status" value="1"/>
</dbReference>
<proteinExistence type="inferred from homology"/>
<keyword evidence="19" id="KW-1185">Reference proteome</keyword>
<keyword evidence="5" id="KW-0808">Transferase</keyword>
<evidence type="ECO:0000256" key="10">
    <source>
        <dbReference type="ARBA" id="ARBA00022833"/>
    </source>
</evidence>
<dbReference type="CDD" id="cd16461">
    <property type="entry name" value="RING-H2_EL5-like"/>
    <property type="match status" value="1"/>
</dbReference>
<evidence type="ECO:0000256" key="3">
    <source>
        <dbReference type="ARBA" id="ARBA00004906"/>
    </source>
</evidence>
<reference evidence="17" key="2">
    <citation type="submission" date="2013-06" db="EMBL/GenBank/DDBJ databases">
        <title>Draft Genome Sequence of a Mulberry Tree, Morus notabilis C.K. Schn.</title>
        <authorList>
            <person name="He N."/>
            <person name="Zhao S."/>
        </authorList>
    </citation>
    <scope>NUCLEOTIDE SEQUENCE</scope>
</reference>
<organism evidence="17 19">
    <name type="scientific">Morus notabilis</name>
    <dbReference type="NCBI Taxonomy" id="981085"/>
    <lineage>
        <taxon>Eukaryota</taxon>
        <taxon>Viridiplantae</taxon>
        <taxon>Streptophyta</taxon>
        <taxon>Embryophyta</taxon>
        <taxon>Tracheophyta</taxon>
        <taxon>Spermatophyta</taxon>
        <taxon>Magnoliopsida</taxon>
        <taxon>eudicotyledons</taxon>
        <taxon>Gunneridae</taxon>
        <taxon>Pentapetalae</taxon>
        <taxon>rosids</taxon>
        <taxon>fabids</taxon>
        <taxon>Rosales</taxon>
        <taxon>Moraceae</taxon>
        <taxon>Moreae</taxon>
        <taxon>Morus</taxon>
    </lineage>
</organism>
<evidence type="ECO:0000256" key="5">
    <source>
        <dbReference type="ARBA" id="ARBA00022679"/>
    </source>
</evidence>
<evidence type="ECO:0000256" key="1">
    <source>
        <dbReference type="ARBA" id="ARBA00000900"/>
    </source>
</evidence>
<evidence type="ECO:0000256" key="9">
    <source>
        <dbReference type="ARBA" id="ARBA00022786"/>
    </source>
</evidence>
<gene>
    <name evidence="18" type="ORF">L484_000431</name>
    <name evidence="17" type="ORF">L484_013183</name>
</gene>
<dbReference type="eggNOG" id="KOG0800">
    <property type="taxonomic scope" value="Eukaryota"/>
</dbReference>
<evidence type="ECO:0000256" key="11">
    <source>
        <dbReference type="ARBA" id="ARBA00022989"/>
    </source>
</evidence>
<dbReference type="GO" id="GO:0061630">
    <property type="term" value="F:ubiquitin protein ligase activity"/>
    <property type="evidence" value="ECO:0007669"/>
    <property type="project" value="UniProtKB-EC"/>
</dbReference>
<sequence>MKLRKLFPAPNPATNGTDCTSEFCDPFADFYYPQSPPPPTLPLPSPLAVPDQADQTHGVSSSVIVLVTLLATFSLLLGYYLVVAKSCLGLCKRRSDSANQLENYDSQSDGGDHNHEEFAGENRGAVDHPIWFITTVGLQQSIINSITIVKYRRSEGLIEGTECSVCLNEFREDETLRLLPKCSHAFHIPCIDTWLRYHTNCPLCRAHIVNDTNNGNRTGSTNIINSDNPVNQNGGDIDHHGIQEIHMGNSENGNAGQRIDQGVNDHSNGSCVVLERRNDINNGEMVRDKVRLVRSVSMDSSIPSSSSVANKMREVVQNGKQGLRMSPVAMKRSWSCGGRFLSSRPNQRLNSLLLPL</sequence>
<keyword evidence="12 15" id="KW-0472">Membrane</keyword>
<dbReference type="InterPro" id="IPR001841">
    <property type="entry name" value="Znf_RING"/>
</dbReference>
<dbReference type="InterPro" id="IPR044600">
    <property type="entry name" value="ATL1/ATL16-like"/>
</dbReference>
<keyword evidence="10" id="KW-0862">Zinc</keyword>
<dbReference type="GO" id="GO:0016567">
    <property type="term" value="P:protein ubiquitination"/>
    <property type="evidence" value="ECO:0007669"/>
    <property type="project" value="UniProtKB-UniPathway"/>
</dbReference>
<dbReference type="GO" id="GO:0008270">
    <property type="term" value="F:zinc ion binding"/>
    <property type="evidence" value="ECO:0007669"/>
    <property type="project" value="UniProtKB-KW"/>
</dbReference>
<dbReference type="InterPro" id="IPR013083">
    <property type="entry name" value="Znf_RING/FYVE/PHD"/>
</dbReference>
<evidence type="ECO:0000256" key="6">
    <source>
        <dbReference type="ARBA" id="ARBA00022692"/>
    </source>
</evidence>
<comment type="similarity">
    <text evidence="13">Belongs to the RING-type zinc finger family. ATL subfamily.</text>
</comment>
<dbReference type="SMART" id="SM00184">
    <property type="entry name" value="RING"/>
    <property type="match status" value="1"/>
</dbReference>
<dbReference type="PANTHER" id="PTHR46913">
    <property type="entry name" value="RING-H2 FINGER PROTEIN ATL16"/>
    <property type="match status" value="1"/>
</dbReference>
<keyword evidence="6 15" id="KW-0812">Transmembrane</keyword>
<evidence type="ECO:0000256" key="7">
    <source>
        <dbReference type="ARBA" id="ARBA00022723"/>
    </source>
</evidence>
<evidence type="ECO:0000256" key="12">
    <source>
        <dbReference type="ARBA" id="ARBA00023136"/>
    </source>
</evidence>
<dbReference type="FunFam" id="3.30.40.10:FF:000233">
    <property type="entry name" value="RING-H2 finger protein ATL54"/>
    <property type="match status" value="1"/>
</dbReference>
<evidence type="ECO:0000313" key="19">
    <source>
        <dbReference type="Proteomes" id="UP000030645"/>
    </source>
</evidence>
<dbReference type="AlphaFoldDB" id="W9RPU3"/>
<comment type="catalytic activity">
    <reaction evidence="1">
        <text>S-ubiquitinyl-[E2 ubiquitin-conjugating enzyme]-L-cysteine + [acceptor protein]-L-lysine = [E2 ubiquitin-conjugating enzyme]-L-cysteine + N(6)-ubiquitinyl-[acceptor protein]-L-lysine.</text>
        <dbReference type="EC" id="2.3.2.27"/>
    </reaction>
</comment>
<protein>
    <recommendedName>
        <fullName evidence="4">RING-type E3 ubiquitin transferase</fullName>
        <ecNumber evidence="4">2.3.2.27</ecNumber>
    </recommendedName>
</protein>
<name>W9RPU3_9ROSA</name>
<dbReference type="Gene3D" id="3.30.40.10">
    <property type="entry name" value="Zinc/RING finger domain, C3HC4 (zinc finger)"/>
    <property type="match status" value="1"/>
</dbReference>
<comment type="subcellular location">
    <subcellularLocation>
        <location evidence="2">Membrane</location>
        <topology evidence="2">Single-pass membrane protein</topology>
    </subcellularLocation>
</comment>
<dbReference type="EC" id="2.3.2.27" evidence="4"/>
<evidence type="ECO:0000256" key="8">
    <source>
        <dbReference type="ARBA" id="ARBA00022771"/>
    </source>
</evidence>
<dbReference type="Proteomes" id="UP000030645">
    <property type="component" value="Unassembled WGS sequence"/>
</dbReference>
<evidence type="ECO:0000256" key="15">
    <source>
        <dbReference type="SAM" id="Phobius"/>
    </source>
</evidence>
<dbReference type="KEGG" id="mnt:21396367"/>
<dbReference type="KEGG" id="mnt:21384067"/>
<evidence type="ECO:0000256" key="14">
    <source>
        <dbReference type="PROSITE-ProRule" id="PRU00175"/>
    </source>
</evidence>
<dbReference type="OrthoDB" id="9984778at2759"/>
<dbReference type="EMBL" id="KE344918">
    <property type="protein sequence ID" value="EXB86653.1"/>
    <property type="molecule type" value="Genomic_DNA"/>
</dbReference>
<evidence type="ECO:0000313" key="18">
    <source>
        <dbReference type="EMBL" id="EXC52099.1"/>
    </source>
</evidence>
<dbReference type="UniPathway" id="UPA00143"/>
<evidence type="ECO:0000259" key="16">
    <source>
        <dbReference type="PROSITE" id="PS50089"/>
    </source>
</evidence>